<dbReference type="AlphaFoldDB" id="X1U4R9"/>
<gene>
    <name evidence="2" type="ORF">S12H4_27595</name>
</gene>
<name>X1U4R9_9ZZZZ</name>
<sequence>MLNKKEIIAVLITTIILAFAITLIQTWGIFLYVLISVFIILLANIIAKKVASFYLDSEIEIKLWEIKRFGVRAHWHLKRPFPAGAFLPIISKLLLFPINSFVWMASLVFDVKAKIYRAAKRHGLYRFTEMTEEHIGLIAAAGIFI</sequence>
<keyword evidence="1" id="KW-0812">Transmembrane</keyword>
<protein>
    <submittedName>
        <fullName evidence="2">Uncharacterized protein</fullName>
    </submittedName>
</protein>
<feature type="transmembrane region" description="Helical" evidence="1">
    <location>
        <begin position="6"/>
        <end position="24"/>
    </location>
</feature>
<accession>X1U4R9</accession>
<comment type="caution">
    <text evidence="2">The sequence shown here is derived from an EMBL/GenBank/DDBJ whole genome shotgun (WGS) entry which is preliminary data.</text>
</comment>
<feature type="transmembrane region" description="Helical" evidence="1">
    <location>
        <begin position="85"/>
        <end position="111"/>
    </location>
</feature>
<feature type="non-terminal residue" evidence="2">
    <location>
        <position position="145"/>
    </location>
</feature>
<reference evidence="2" key="1">
    <citation type="journal article" date="2014" name="Front. Microbiol.">
        <title>High frequency of phylogenetically diverse reductive dehalogenase-homologous genes in deep subseafloor sedimentary metagenomes.</title>
        <authorList>
            <person name="Kawai M."/>
            <person name="Futagami T."/>
            <person name="Toyoda A."/>
            <person name="Takaki Y."/>
            <person name="Nishi S."/>
            <person name="Hori S."/>
            <person name="Arai W."/>
            <person name="Tsubouchi T."/>
            <person name="Morono Y."/>
            <person name="Uchiyama I."/>
            <person name="Ito T."/>
            <person name="Fujiyama A."/>
            <person name="Inagaki F."/>
            <person name="Takami H."/>
        </authorList>
    </citation>
    <scope>NUCLEOTIDE SEQUENCE</scope>
    <source>
        <strain evidence="2">Expedition CK06-06</strain>
    </source>
</reference>
<keyword evidence="1" id="KW-0472">Membrane</keyword>
<evidence type="ECO:0000256" key="1">
    <source>
        <dbReference type="SAM" id="Phobius"/>
    </source>
</evidence>
<proteinExistence type="predicted"/>
<evidence type="ECO:0000313" key="2">
    <source>
        <dbReference type="EMBL" id="GAI98626.1"/>
    </source>
</evidence>
<organism evidence="2">
    <name type="scientific">marine sediment metagenome</name>
    <dbReference type="NCBI Taxonomy" id="412755"/>
    <lineage>
        <taxon>unclassified sequences</taxon>
        <taxon>metagenomes</taxon>
        <taxon>ecological metagenomes</taxon>
    </lineage>
</organism>
<keyword evidence="1" id="KW-1133">Transmembrane helix</keyword>
<dbReference type="EMBL" id="BARW01015761">
    <property type="protein sequence ID" value="GAI98626.1"/>
    <property type="molecule type" value="Genomic_DNA"/>
</dbReference>
<feature type="transmembrane region" description="Helical" evidence="1">
    <location>
        <begin position="29"/>
        <end position="47"/>
    </location>
</feature>